<name>A0A2Y9A6W2_9RHOB</name>
<evidence type="ECO:0008006" key="6">
    <source>
        <dbReference type="Google" id="ProtNLM"/>
    </source>
</evidence>
<feature type="compositionally biased region" description="Basic and acidic residues" evidence="1">
    <location>
        <begin position="286"/>
        <end position="302"/>
    </location>
</feature>
<evidence type="ECO:0000313" key="3">
    <source>
        <dbReference type="EMBL" id="SSA38329.1"/>
    </source>
</evidence>
<dbReference type="OrthoDB" id="7870133at2"/>
<evidence type="ECO:0000313" key="5">
    <source>
        <dbReference type="Proteomes" id="UP000251571"/>
    </source>
</evidence>
<dbReference type="AlphaFoldDB" id="A0A2Y9A6W2"/>
<protein>
    <recommendedName>
        <fullName evidence="6">DUF3618 domain-containing protein</fullName>
    </recommendedName>
</protein>
<proteinExistence type="predicted"/>
<gene>
    <name evidence="2" type="ORF">BCF38_101460</name>
    <name evidence="3" type="ORF">SAMN05421539_101460</name>
</gene>
<evidence type="ECO:0000313" key="2">
    <source>
        <dbReference type="EMBL" id="PWJ22051.1"/>
    </source>
</evidence>
<reference evidence="2 4" key="2">
    <citation type="submission" date="2018-03" db="EMBL/GenBank/DDBJ databases">
        <title>Genomic Encyclopedia of Archaeal and Bacterial Type Strains, Phase II (KMG-II): from individual species to whole genera.</title>
        <authorList>
            <person name="Goeker M."/>
        </authorList>
    </citation>
    <scope>NUCLEOTIDE SEQUENCE [LARGE SCALE GENOMIC DNA]</scope>
    <source>
        <strain evidence="2 4">DSM 25227</strain>
    </source>
</reference>
<sequence length="311" mass="32684">MTDDPKHVDIEAEIAEERDALAEGLSKLTAQLSSGGTLVHSVGETLKSQSDDLAHAVVRGAKENPAALALVGAGLAWLLLSKSSEARSSGTPAPAAYDTRPHRPVGGFREDATPEDAAFKARVAAAEAALQQPHEADDPSLVAQLSSSACKSAAEMRATLYDGTSELSDLARARVVEARRKALIAQERAEHHAHSAKDRGKTFYQENPLLVGAGIAALGAAIALALPRTRAEDETFGGHRDALVAEADRVLHEEIARVRAMASAAADEAQTMAQEAVDEFPSGEDAVERTEETARAAGDRIAARARTATPH</sequence>
<accession>A0A2Y9A6W2</accession>
<reference evidence="3 5" key="1">
    <citation type="submission" date="2016-10" db="EMBL/GenBank/DDBJ databases">
        <authorList>
            <person name="Cai Z."/>
        </authorList>
    </citation>
    <scope>NUCLEOTIDE SEQUENCE [LARGE SCALE GENOMIC DNA]</scope>
    <source>
        <strain evidence="3 5">DSM 25227</strain>
    </source>
</reference>
<dbReference type="RefSeq" id="WP_109562644.1">
    <property type="nucleotide sequence ID" value="NZ_QGDJ01000001.1"/>
</dbReference>
<keyword evidence="4" id="KW-1185">Reference proteome</keyword>
<evidence type="ECO:0000313" key="4">
    <source>
        <dbReference type="Proteomes" id="UP000245839"/>
    </source>
</evidence>
<dbReference type="EMBL" id="QGDJ01000001">
    <property type="protein sequence ID" value="PWJ22051.1"/>
    <property type="molecule type" value="Genomic_DNA"/>
</dbReference>
<feature type="region of interest" description="Disordered" evidence="1">
    <location>
        <begin position="277"/>
        <end position="311"/>
    </location>
</feature>
<evidence type="ECO:0000256" key="1">
    <source>
        <dbReference type="SAM" id="MobiDB-lite"/>
    </source>
</evidence>
<organism evidence="3 5">
    <name type="scientific">Jannaschia seohaensis</name>
    <dbReference type="NCBI Taxonomy" id="475081"/>
    <lineage>
        <taxon>Bacteria</taxon>
        <taxon>Pseudomonadati</taxon>
        <taxon>Pseudomonadota</taxon>
        <taxon>Alphaproteobacteria</taxon>
        <taxon>Rhodobacterales</taxon>
        <taxon>Roseobacteraceae</taxon>
        <taxon>Jannaschia</taxon>
    </lineage>
</organism>
<dbReference type="EMBL" id="UETC01000001">
    <property type="protein sequence ID" value="SSA38329.1"/>
    <property type="molecule type" value="Genomic_DNA"/>
</dbReference>
<dbReference type="Proteomes" id="UP000251571">
    <property type="component" value="Unassembled WGS sequence"/>
</dbReference>
<dbReference type="Proteomes" id="UP000245839">
    <property type="component" value="Unassembled WGS sequence"/>
</dbReference>